<comment type="caution">
    <text evidence="1">The sequence shown here is derived from an EMBL/GenBank/DDBJ whole genome shotgun (WGS) entry which is preliminary data.</text>
</comment>
<accession>A0ABU0THM9</accession>
<sequence>MIKKSTLFILLIFGGEISAQQGDYRSIITVSGFAPLRDYRWNIGYLYRLNERWWLGAEVAYGQNGITPYPIEENDYKIFEVKPEVYYSLAPDSRLKHFISAEFSYLNHQSKKINEDYTDGTGAYYHFQSADYERTRQAVSINYSILLHRESSWFGFMPKVGIGIAHRKITYRNIEGKEDGFEPIDVFSFLNNRDREQQGFRLHFNVDMKFVFKF</sequence>
<organism evidence="1 2">
    <name type="scientific">Chryseobacterium camelliae</name>
    <dbReference type="NCBI Taxonomy" id="1265445"/>
    <lineage>
        <taxon>Bacteria</taxon>
        <taxon>Pseudomonadati</taxon>
        <taxon>Bacteroidota</taxon>
        <taxon>Flavobacteriia</taxon>
        <taxon>Flavobacteriales</taxon>
        <taxon>Weeksellaceae</taxon>
        <taxon>Chryseobacterium group</taxon>
        <taxon>Chryseobacterium</taxon>
    </lineage>
</organism>
<dbReference type="EMBL" id="JAUTAL010000001">
    <property type="protein sequence ID" value="MDQ1096566.1"/>
    <property type="molecule type" value="Genomic_DNA"/>
</dbReference>
<dbReference type="Proteomes" id="UP001225072">
    <property type="component" value="Unassembled WGS sequence"/>
</dbReference>
<name>A0ABU0THM9_9FLAO</name>
<dbReference type="RefSeq" id="WP_307449150.1">
    <property type="nucleotide sequence ID" value="NZ_JAUTAL010000001.1"/>
</dbReference>
<reference evidence="1 2" key="1">
    <citation type="submission" date="2023-07" db="EMBL/GenBank/DDBJ databases">
        <title>Functional and genomic diversity of the sorghum phyllosphere microbiome.</title>
        <authorList>
            <person name="Shade A."/>
        </authorList>
    </citation>
    <scope>NUCLEOTIDE SEQUENCE [LARGE SCALE GENOMIC DNA]</scope>
    <source>
        <strain evidence="1 2">SORGH_AS_1064</strain>
    </source>
</reference>
<evidence type="ECO:0000313" key="2">
    <source>
        <dbReference type="Proteomes" id="UP001225072"/>
    </source>
</evidence>
<gene>
    <name evidence="1" type="ORF">QE404_001713</name>
</gene>
<proteinExistence type="predicted"/>
<keyword evidence="2" id="KW-1185">Reference proteome</keyword>
<protein>
    <recommendedName>
        <fullName evidence="3">DUF3575 domain-containing protein</fullName>
    </recommendedName>
</protein>
<evidence type="ECO:0000313" key="1">
    <source>
        <dbReference type="EMBL" id="MDQ1096566.1"/>
    </source>
</evidence>
<evidence type="ECO:0008006" key="3">
    <source>
        <dbReference type="Google" id="ProtNLM"/>
    </source>
</evidence>